<keyword evidence="3" id="KW-1185">Reference proteome</keyword>
<reference evidence="2 3" key="1">
    <citation type="journal article" date="2017" name="Curr. Biol.">
        <title>Genome architecture and evolution of a unichromosomal asexual nematode.</title>
        <authorList>
            <person name="Fradin H."/>
            <person name="Zegar C."/>
            <person name="Gutwein M."/>
            <person name="Lucas J."/>
            <person name="Kovtun M."/>
            <person name="Corcoran D."/>
            <person name="Baugh L.R."/>
            <person name="Kiontke K."/>
            <person name="Gunsalus K."/>
            <person name="Fitch D.H."/>
            <person name="Piano F."/>
        </authorList>
    </citation>
    <scope>NUCLEOTIDE SEQUENCE [LARGE SCALE GENOMIC DNA]</scope>
    <source>
        <strain evidence="2">PF1309</strain>
    </source>
</reference>
<dbReference type="AlphaFoldDB" id="A0A2A2LDA8"/>
<name>A0A2A2LDA8_9BILA</name>
<gene>
    <name evidence="2" type="ORF">WR25_14474</name>
</gene>
<feature type="region of interest" description="Disordered" evidence="1">
    <location>
        <begin position="154"/>
        <end position="197"/>
    </location>
</feature>
<dbReference type="PANTHER" id="PTHR38608">
    <property type="entry name" value="PROTEIN CBG07207"/>
    <property type="match status" value="1"/>
</dbReference>
<evidence type="ECO:0000313" key="3">
    <source>
        <dbReference type="Proteomes" id="UP000218231"/>
    </source>
</evidence>
<dbReference type="OrthoDB" id="5833525at2759"/>
<evidence type="ECO:0000256" key="1">
    <source>
        <dbReference type="SAM" id="MobiDB-lite"/>
    </source>
</evidence>
<dbReference type="EMBL" id="LIAE01006897">
    <property type="protein sequence ID" value="PAV84047.1"/>
    <property type="molecule type" value="Genomic_DNA"/>
</dbReference>
<protein>
    <submittedName>
        <fullName evidence="2">Uncharacterized protein</fullName>
    </submittedName>
</protein>
<accession>A0A2A2LDA8</accession>
<organism evidence="2 3">
    <name type="scientific">Diploscapter pachys</name>
    <dbReference type="NCBI Taxonomy" id="2018661"/>
    <lineage>
        <taxon>Eukaryota</taxon>
        <taxon>Metazoa</taxon>
        <taxon>Ecdysozoa</taxon>
        <taxon>Nematoda</taxon>
        <taxon>Chromadorea</taxon>
        <taxon>Rhabditida</taxon>
        <taxon>Rhabditina</taxon>
        <taxon>Rhabditomorpha</taxon>
        <taxon>Rhabditoidea</taxon>
        <taxon>Rhabditidae</taxon>
        <taxon>Diploscapter</taxon>
    </lineage>
</organism>
<evidence type="ECO:0000313" key="2">
    <source>
        <dbReference type="EMBL" id="PAV84047.1"/>
    </source>
</evidence>
<sequence length="197" mass="21997">MISMMNGGGGSDHTPVEFYGAARSSSLYRNTVDKHKRSYTENGRVLVDGNPISPVHNASEMWSNVLVRGLTQQITKDIKTEKESGTWAKLRRFSSKMRLTKQKSDDFALQMNEDRLAQIEGQGEQQASRGTGYVTMIEVYGVEDEDTQIVQIEEGDEDSKSETDSGKGSIAADELSLPPNKPIHKHQHANHTIIERF</sequence>
<comment type="caution">
    <text evidence="2">The sequence shown here is derived from an EMBL/GenBank/DDBJ whole genome shotgun (WGS) entry which is preliminary data.</text>
</comment>
<proteinExistence type="predicted"/>
<dbReference type="Proteomes" id="UP000218231">
    <property type="component" value="Unassembled WGS sequence"/>
</dbReference>
<dbReference type="PANTHER" id="PTHR38608:SF1">
    <property type="entry name" value="PROTEIN CBG00664"/>
    <property type="match status" value="1"/>
</dbReference>